<accession>A0ABU4PMN9</accession>
<dbReference type="PANTHER" id="PTHR34818">
    <property type="entry name" value="PROTEIN BLI-3"/>
    <property type="match status" value="1"/>
</dbReference>
<feature type="domain" description="General stress protein FMN-binding split barrel" evidence="1">
    <location>
        <begin position="14"/>
        <end position="146"/>
    </location>
</feature>
<protein>
    <submittedName>
        <fullName evidence="2">Pyridoxamine 5'-phosphate oxidase family protein</fullName>
    </submittedName>
</protein>
<dbReference type="PANTHER" id="PTHR34818:SF1">
    <property type="entry name" value="PROTEIN BLI-3"/>
    <property type="match status" value="1"/>
</dbReference>
<evidence type="ECO:0000313" key="2">
    <source>
        <dbReference type="EMBL" id="MDX5985391.1"/>
    </source>
</evidence>
<gene>
    <name evidence="2" type="ORF">SIL82_14125</name>
</gene>
<dbReference type="Proteomes" id="UP001279660">
    <property type="component" value="Unassembled WGS sequence"/>
</dbReference>
<evidence type="ECO:0000259" key="1">
    <source>
        <dbReference type="Pfam" id="PF16242"/>
    </source>
</evidence>
<reference evidence="2 3" key="1">
    <citation type="submission" date="2023-11" db="EMBL/GenBank/DDBJ databases">
        <title>MicrobeMod: A computational toolkit for identifying prokaryotic methylation and restriction-modification with nanopore sequencing.</title>
        <authorList>
            <person name="Crits-Christoph A."/>
            <person name="Kang S.C."/>
            <person name="Lee H."/>
            <person name="Ostrov N."/>
        </authorList>
    </citation>
    <scope>NUCLEOTIDE SEQUENCE [LARGE SCALE GENOMIC DNA]</scope>
    <source>
        <strain evidence="2 3">ATCC 14820</strain>
    </source>
</reference>
<keyword evidence="3" id="KW-1185">Reference proteome</keyword>
<evidence type="ECO:0000313" key="3">
    <source>
        <dbReference type="Proteomes" id="UP001279660"/>
    </source>
</evidence>
<dbReference type="InterPro" id="IPR012349">
    <property type="entry name" value="Split_barrel_FMN-bd"/>
</dbReference>
<organism evidence="2 3">
    <name type="scientific">Sphingomonas echinoides</name>
    <dbReference type="NCBI Taxonomy" id="59803"/>
    <lineage>
        <taxon>Bacteria</taxon>
        <taxon>Pseudomonadati</taxon>
        <taxon>Pseudomonadota</taxon>
        <taxon>Alphaproteobacteria</taxon>
        <taxon>Sphingomonadales</taxon>
        <taxon>Sphingomonadaceae</taxon>
        <taxon>Sphingomonas</taxon>
    </lineage>
</organism>
<dbReference type="EMBL" id="JAWXXV010000001">
    <property type="protein sequence ID" value="MDX5985391.1"/>
    <property type="molecule type" value="Genomic_DNA"/>
</dbReference>
<name>A0ABU4PMN9_9SPHN</name>
<comment type="caution">
    <text evidence="2">The sequence shown here is derived from an EMBL/GenBank/DDBJ whole genome shotgun (WGS) entry which is preliminary data.</text>
</comment>
<dbReference type="SUPFAM" id="SSF50475">
    <property type="entry name" value="FMN-binding split barrel"/>
    <property type="match status" value="1"/>
</dbReference>
<sequence>MLTDNTANEAEIEAKFWKALRSDRTMMLGLAGVDEGHTRPMTGQLDGDEDRGPIYFFTAKDTELVADLKHDSRAVATFASRGNDVFATIHGTLVAENDRAVIDRLWNSFVAAWYEGGRDDPKLQLLRLDTERAQIWVDASSMLAGVKVLLGIDPKQDYKDKVAEVSLG</sequence>
<dbReference type="InterPro" id="IPR038725">
    <property type="entry name" value="YdaG_split_barrel_FMN-bd"/>
</dbReference>
<proteinExistence type="predicted"/>
<dbReference type="InterPro" id="IPR052917">
    <property type="entry name" value="Stress-Dev_Protein"/>
</dbReference>
<dbReference type="Gene3D" id="2.30.110.10">
    <property type="entry name" value="Electron Transport, Fmn-binding Protein, Chain A"/>
    <property type="match status" value="1"/>
</dbReference>
<dbReference type="Pfam" id="PF16242">
    <property type="entry name" value="Pyrid_ox_like"/>
    <property type="match status" value="1"/>
</dbReference>
<dbReference type="RefSeq" id="WP_010408211.1">
    <property type="nucleotide sequence ID" value="NZ_JAWXXV010000001.1"/>
</dbReference>